<gene>
    <name evidence="2" type="ORF">SAMN05216226_11311</name>
</gene>
<dbReference type="Proteomes" id="UP000198856">
    <property type="component" value="Unassembled WGS sequence"/>
</dbReference>
<dbReference type="RefSeq" id="WP_092703693.1">
    <property type="nucleotide sequence ID" value="NZ_FNFC01000013.1"/>
</dbReference>
<dbReference type="InterPro" id="IPR055548">
    <property type="entry name" value="DUF7124"/>
</dbReference>
<accession>A0A1G8Y2K6</accession>
<feature type="domain" description="DUF7124" evidence="1">
    <location>
        <begin position="13"/>
        <end position="121"/>
    </location>
</feature>
<sequence>MGIAVEGNDEATVTLALALSALRECEDPAAVVADAREWSRHVVIVDRYPAAVKEFAEDHDIPSTETFDGDKWETMEAVGASTHTPRRVFVGVTDGDQTIAMHLDWEYRPIEEAAEKAHWTLKRHSQSQSGFRDRLERLWPF</sequence>
<keyword evidence="3" id="KW-1185">Reference proteome</keyword>
<dbReference type="STRING" id="890420.SAMN05216226_11311"/>
<dbReference type="EMBL" id="FNFC01000013">
    <property type="protein sequence ID" value="SDJ96345.1"/>
    <property type="molecule type" value="Genomic_DNA"/>
</dbReference>
<dbReference type="OrthoDB" id="221805at2157"/>
<organism evidence="2 3">
    <name type="scientific">Halovenus aranensis</name>
    <dbReference type="NCBI Taxonomy" id="890420"/>
    <lineage>
        <taxon>Archaea</taxon>
        <taxon>Methanobacteriati</taxon>
        <taxon>Methanobacteriota</taxon>
        <taxon>Stenosarchaea group</taxon>
        <taxon>Halobacteria</taxon>
        <taxon>Halobacteriales</taxon>
        <taxon>Haloarculaceae</taxon>
        <taxon>Halovenus</taxon>
    </lineage>
</organism>
<protein>
    <recommendedName>
        <fullName evidence="1">DUF7124 domain-containing protein</fullName>
    </recommendedName>
</protein>
<reference evidence="2 3" key="1">
    <citation type="submission" date="2016-10" db="EMBL/GenBank/DDBJ databases">
        <authorList>
            <person name="de Groot N.N."/>
        </authorList>
    </citation>
    <scope>NUCLEOTIDE SEQUENCE [LARGE SCALE GENOMIC DNA]</scope>
    <source>
        <strain evidence="2 3">IBRC-M10015</strain>
    </source>
</reference>
<dbReference type="AlphaFoldDB" id="A0A1G8Y2K6"/>
<name>A0A1G8Y2K6_9EURY</name>
<evidence type="ECO:0000259" key="1">
    <source>
        <dbReference type="Pfam" id="PF23439"/>
    </source>
</evidence>
<evidence type="ECO:0000313" key="3">
    <source>
        <dbReference type="Proteomes" id="UP000198856"/>
    </source>
</evidence>
<dbReference type="Pfam" id="PF23439">
    <property type="entry name" value="DUF7124"/>
    <property type="match status" value="1"/>
</dbReference>
<proteinExistence type="predicted"/>
<evidence type="ECO:0000313" key="2">
    <source>
        <dbReference type="EMBL" id="SDJ96345.1"/>
    </source>
</evidence>